<dbReference type="AlphaFoldDB" id="A0A6P5X9L4"/>
<dbReference type="GO" id="GO:0050793">
    <property type="term" value="P:regulation of developmental process"/>
    <property type="evidence" value="ECO:0007669"/>
    <property type="project" value="TreeGrafter"/>
</dbReference>
<dbReference type="OrthoDB" id="947231at2759"/>
<protein>
    <submittedName>
        <fullName evidence="7">Zinc-finger homeodomain protein 6-like</fullName>
    </submittedName>
</protein>
<keyword evidence="2" id="KW-0863">Zinc-finger</keyword>
<dbReference type="InterPro" id="IPR006456">
    <property type="entry name" value="ZF_HD_homeobox_Cys/His_dimer"/>
</dbReference>
<feature type="domain" description="ZF-HD dimerization-type" evidence="5">
    <location>
        <begin position="39"/>
        <end position="86"/>
    </location>
</feature>
<evidence type="ECO:0000256" key="4">
    <source>
        <dbReference type="SAM" id="MobiDB-lite"/>
    </source>
</evidence>
<name>A0A6P5X9L4_DURZI</name>
<evidence type="ECO:0000313" key="6">
    <source>
        <dbReference type="Proteomes" id="UP000515121"/>
    </source>
</evidence>
<dbReference type="GO" id="GO:0003700">
    <property type="term" value="F:DNA-binding transcription factor activity"/>
    <property type="evidence" value="ECO:0007669"/>
    <property type="project" value="TreeGrafter"/>
</dbReference>
<feature type="compositionally biased region" description="Acidic residues" evidence="4">
    <location>
        <begin position="134"/>
        <end position="144"/>
    </location>
</feature>
<dbReference type="KEGG" id="dzi:111281736"/>
<dbReference type="RefSeq" id="XP_022725105.1">
    <property type="nucleotide sequence ID" value="XM_022869370.1"/>
</dbReference>
<keyword evidence="3" id="KW-0862">Zinc</keyword>
<dbReference type="PANTHER" id="PTHR31948">
    <property type="entry name" value="ZINC-FINGER HOMEODOMAIN PROTEIN 2"/>
    <property type="match status" value="1"/>
</dbReference>
<dbReference type="PANTHER" id="PTHR31948:SF169">
    <property type="entry name" value="MINI ZINC FINGER PROTEIN 2"/>
    <property type="match status" value="1"/>
</dbReference>
<sequence>MDDNDKSNNGAGHEGQAQPKAVRRRLNCQAVGEQAGDTNMECRRNISLSACRYTVDGCSEFLKGSAGENPMLCAACGCHRSFHRKVVPTHFRNYSNYLLFNGIPFVRPVQQPLQPPLPLMPQPEIPHELVAESASEEEGLETDEASEKRSELDSETIMEKERNTDQTNINAVLEVQASSVRGINREGGQDETKEALLCAKSAFTGKCTASTPSTRHQILHYEIDHQQHG</sequence>
<evidence type="ECO:0000256" key="3">
    <source>
        <dbReference type="ARBA" id="ARBA00022833"/>
    </source>
</evidence>
<feature type="region of interest" description="Disordered" evidence="4">
    <location>
        <begin position="1"/>
        <end position="24"/>
    </location>
</feature>
<keyword evidence="6" id="KW-1185">Reference proteome</keyword>
<gene>
    <name evidence="7" type="primary">LOC111281736</name>
</gene>
<proteinExistence type="predicted"/>
<evidence type="ECO:0000313" key="7">
    <source>
        <dbReference type="RefSeq" id="XP_022725105.1"/>
    </source>
</evidence>
<organism evidence="6 7">
    <name type="scientific">Durio zibethinus</name>
    <name type="common">Durian</name>
    <dbReference type="NCBI Taxonomy" id="66656"/>
    <lineage>
        <taxon>Eukaryota</taxon>
        <taxon>Viridiplantae</taxon>
        <taxon>Streptophyta</taxon>
        <taxon>Embryophyta</taxon>
        <taxon>Tracheophyta</taxon>
        <taxon>Spermatophyta</taxon>
        <taxon>Magnoliopsida</taxon>
        <taxon>eudicotyledons</taxon>
        <taxon>Gunneridae</taxon>
        <taxon>Pentapetalae</taxon>
        <taxon>rosids</taxon>
        <taxon>malvids</taxon>
        <taxon>Malvales</taxon>
        <taxon>Malvaceae</taxon>
        <taxon>Helicteroideae</taxon>
        <taxon>Durio</taxon>
    </lineage>
</organism>
<feature type="region of interest" description="Disordered" evidence="4">
    <location>
        <begin position="132"/>
        <end position="165"/>
    </location>
</feature>
<dbReference type="GeneID" id="111281736"/>
<dbReference type="GO" id="GO:0000976">
    <property type="term" value="F:transcription cis-regulatory region binding"/>
    <property type="evidence" value="ECO:0007669"/>
    <property type="project" value="TreeGrafter"/>
</dbReference>
<evidence type="ECO:0000256" key="2">
    <source>
        <dbReference type="ARBA" id="ARBA00022771"/>
    </source>
</evidence>
<dbReference type="Proteomes" id="UP000515121">
    <property type="component" value="Unplaced"/>
</dbReference>
<evidence type="ECO:0000259" key="5">
    <source>
        <dbReference type="PROSITE" id="PS51523"/>
    </source>
</evidence>
<dbReference type="Pfam" id="PF04770">
    <property type="entry name" value="ZF-HD_dimer"/>
    <property type="match status" value="1"/>
</dbReference>
<dbReference type="GO" id="GO:0008270">
    <property type="term" value="F:zinc ion binding"/>
    <property type="evidence" value="ECO:0007669"/>
    <property type="project" value="UniProtKB-KW"/>
</dbReference>
<evidence type="ECO:0000256" key="1">
    <source>
        <dbReference type="ARBA" id="ARBA00022723"/>
    </source>
</evidence>
<feature type="compositionally biased region" description="Basic and acidic residues" evidence="4">
    <location>
        <begin position="145"/>
        <end position="164"/>
    </location>
</feature>
<dbReference type="GO" id="GO:0005634">
    <property type="term" value="C:nucleus"/>
    <property type="evidence" value="ECO:0007669"/>
    <property type="project" value="TreeGrafter"/>
</dbReference>
<dbReference type="PROSITE" id="PS51523">
    <property type="entry name" value="ZF_HD_DIMER"/>
    <property type="match status" value="1"/>
</dbReference>
<keyword evidence="1" id="KW-0479">Metal-binding</keyword>
<accession>A0A6P5X9L4</accession>
<reference evidence="7" key="1">
    <citation type="submission" date="2025-08" db="UniProtKB">
        <authorList>
            <consortium name="RefSeq"/>
        </authorList>
    </citation>
    <scope>IDENTIFICATION</scope>
    <source>
        <tissue evidence="7">Fruit stalk</tissue>
    </source>
</reference>